<feature type="chain" id="PRO_5036240418" description="Secreted protein" evidence="1">
    <location>
        <begin position="19"/>
        <end position="122"/>
    </location>
</feature>
<evidence type="ECO:0008006" key="5">
    <source>
        <dbReference type="Google" id="ProtNLM"/>
    </source>
</evidence>
<dbReference type="EMBL" id="JAFCMP010000402">
    <property type="protein sequence ID" value="KAG5180218.1"/>
    <property type="molecule type" value="Genomic_DNA"/>
</dbReference>
<feature type="signal peptide" evidence="1">
    <location>
        <begin position="1"/>
        <end position="18"/>
    </location>
</feature>
<name>A0A836CCN7_9STRA</name>
<sequence length="122" mass="13120">MRLLLYVLLAPRAAHSYASVLLPSLALPGYTFINLKLAGWQSGASQQQPHSVAIATGRSIHFFSVNSSQVWRAECVALSKEHCGRAAAAGYRNGRAAAHTARGVQFSAVRICATTHQELMSL</sequence>
<evidence type="ECO:0000313" key="4">
    <source>
        <dbReference type="Proteomes" id="UP000664859"/>
    </source>
</evidence>
<protein>
    <recommendedName>
        <fullName evidence="5">Secreted protein</fullName>
    </recommendedName>
</protein>
<keyword evidence="4" id="KW-1185">Reference proteome</keyword>
<proteinExistence type="predicted"/>
<accession>A0A836CCN7</accession>
<reference evidence="2" key="1">
    <citation type="submission" date="2021-02" db="EMBL/GenBank/DDBJ databases">
        <title>First Annotated Genome of the Yellow-green Alga Tribonema minus.</title>
        <authorList>
            <person name="Mahan K.M."/>
        </authorList>
    </citation>
    <scope>NUCLEOTIDE SEQUENCE</scope>
    <source>
        <strain evidence="2">UTEX B ZZ1240</strain>
    </source>
</reference>
<dbReference type="EMBL" id="JAFCMP010000040">
    <property type="protein sequence ID" value="KAG5190040.1"/>
    <property type="molecule type" value="Genomic_DNA"/>
</dbReference>
<keyword evidence="1" id="KW-0732">Signal</keyword>
<evidence type="ECO:0000313" key="3">
    <source>
        <dbReference type="EMBL" id="KAG5190040.1"/>
    </source>
</evidence>
<evidence type="ECO:0000313" key="2">
    <source>
        <dbReference type="EMBL" id="KAG5180218.1"/>
    </source>
</evidence>
<comment type="caution">
    <text evidence="2">The sequence shown here is derived from an EMBL/GenBank/DDBJ whole genome shotgun (WGS) entry which is preliminary data.</text>
</comment>
<evidence type="ECO:0000256" key="1">
    <source>
        <dbReference type="SAM" id="SignalP"/>
    </source>
</evidence>
<dbReference type="AlphaFoldDB" id="A0A836CCN7"/>
<gene>
    <name evidence="3" type="ORF">JKP88DRAFT_299996</name>
    <name evidence="2" type="ORF">JKP88DRAFT_324563</name>
</gene>
<organism evidence="2 4">
    <name type="scientific">Tribonema minus</name>
    <dbReference type="NCBI Taxonomy" id="303371"/>
    <lineage>
        <taxon>Eukaryota</taxon>
        <taxon>Sar</taxon>
        <taxon>Stramenopiles</taxon>
        <taxon>Ochrophyta</taxon>
        <taxon>PX clade</taxon>
        <taxon>Xanthophyceae</taxon>
        <taxon>Tribonematales</taxon>
        <taxon>Tribonemataceae</taxon>
        <taxon>Tribonema</taxon>
    </lineage>
</organism>
<dbReference type="Proteomes" id="UP000664859">
    <property type="component" value="Unassembled WGS sequence"/>
</dbReference>